<sequence length="290" mass="33035">MNRRTNPPNDPRRARASGDTELPDLARWVRRVREHRGLNRPEAAVLLDVSYELLKKIEYGKATCTPAVLEKMITTYDLDTAQTRHSHDLAEPPVALAQLEHLRTRRSTNDHLAMLTDFDERGIPAAYVDPLWNVVYANDHFHAELPGLDRYDDNLALLFFHPGSTVPTAESLVVHWDRAAAYLVATLRAAFGIHRDTPEAQLLYQKLRGALTFTDLWDNSIAVAYGYQTEKPIQLREPDTGSLYSVRIHLGVRGRRHLGTRRRRHLGSDDTPDLRFLIGYRDPSDPPPQP</sequence>
<dbReference type="SMART" id="SM00530">
    <property type="entry name" value="HTH_XRE"/>
    <property type="match status" value="1"/>
</dbReference>
<dbReference type="InterPro" id="IPR041413">
    <property type="entry name" value="MLTR_LBD"/>
</dbReference>
<feature type="domain" description="HTH cro/C1-type" evidence="1">
    <location>
        <begin position="29"/>
        <end position="83"/>
    </location>
</feature>
<evidence type="ECO:0000313" key="3">
    <source>
        <dbReference type="Proteomes" id="UP000233766"/>
    </source>
</evidence>
<dbReference type="GO" id="GO:0003677">
    <property type="term" value="F:DNA binding"/>
    <property type="evidence" value="ECO:0007669"/>
    <property type="project" value="InterPro"/>
</dbReference>
<evidence type="ECO:0000313" key="2">
    <source>
        <dbReference type="EMBL" id="PKV98939.1"/>
    </source>
</evidence>
<dbReference type="SUPFAM" id="SSF47413">
    <property type="entry name" value="lambda repressor-like DNA-binding domains"/>
    <property type="match status" value="1"/>
</dbReference>
<dbReference type="Pfam" id="PF17765">
    <property type="entry name" value="MLTR_LBD"/>
    <property type="match status" value="1"/>
</dbReference>
<name>A0A2N3WYK5_9NOCA</name>
<dbReference type="InterPro" id="IPR001387">
    <property type="entry name" value="Cro/C1-type_HTH"/>
</dbReference>
<dbReference type="Gene3D" id="3.30.450.180">
    <property type="match status" value="1"/>
</dbReference>
<dbReference type="RefSeq" id="WP_101463321.1">
    <property type="nucleotide sequence ID" value="NZ_PJMW01000001.1"/>
</dbReference>
<dbReference type="PANTHER" id="PTHR35010">
    <property type="entry name" value="BLL4672 PROTEIN-RELATED"/>
    <property type="match status" value="1"/>
</dbReference>
<dbReference type="AlphaFoldDB" id="A0A2N3WYK5"/>
<gene>
    <name evidence="2" type="ORF">ATK86_0973</name>
</gene>
<dbReference type="OrthoDB" id="5173196at2"/>
<organism evidence="2 3">
    <name type="scientific">Nocardia fluminea</name>
    <dbReference type="NCBI Taxonomy" id="134984"/>
    <lineage>
        <taxon>Bacteria</taxon>
        <taxon>Bacillati</taxon>
        <taxon>Actinomycetota</taxon>
        <taxon>Actinomycetes</taxon>
        <taxon>Mycobacteriales</taxon>
        <taxon>Nocardiaceae</taxon>
        <taxon>Nocardia</taxon>
    </lineage>
</organism>
<dbReference type="PROSITE" id="PS50943">
    <property type="entry name" value="HTH_CROC1"/>
    <property type="match status" value="1"/>
</dbReference>
<proteinExistence type="predicted"/>
<accession>A0A2N3WYK5</accession>
<keyword evidence="3" id="KW-1185">Reference proteome</keyword>
<dbReference type="InterPro" id="IPR010982">
    <property type="entry name" value="Lambda_DNA-bd_dom_sf"/>
</dbReference>
<dbReference type="Gene3D" id="1.10.260.40">
    <property type="entry name" value="lambda repressor-like DNA-binding domains"/>
    <property type="match status" value="1"/>
</dbReference>
<evidence type="ECO:0000259" key="1">
    <source>
        <dbReference type="PROSITE" id="PS50943"/>
    </source>
</evidence>
<reference evidence="2 3" key="1">
    <citation type="submission" date="2017-12" db="EMBL/GenBank/DDBJ databases">
        <title>Sequencing the genomes of 1000 Actinobacteria strains.</title>
        <authorList>
            <person name="Klenk H.-P."/>
        </authorList>
    </citation>
    <scope>NUCLEOTIDE SEQUENCE [LARGE SCALE GENOMIC DNA]</scope>
    <source>
        <strain evidence="2 3">DSM 44489</strain>
    </source>
</reference>
<protein>
    <submittedName>
        <fullName evidence="2">Helix-turn-helix protein</fullName>
    </submittedName>
</protein>
<dbReference type="PANTHER" id="PTHR35010:SF2">
    <property type="entry name" value="BLL4672 PROTEIN"/>
    <property type="match status" value="1"/>
</dbReference>
<dbReference type="CDD" id="cd00093">
    <property type="entry name" value="HTH_XRE"/>
    <property type="match status" value="1"/>
</dbReference>
<dbReference type="EMBL" id="PJMW01000001">
    <property type="protein sequence ID" value="PKV98939.1"/>
    <property type="molecule type" value="Genomic_DNA"/>
</dbReference>
<comment type="caution">
    <text evidence="2">The sequence shown here is derived from an EMBL/GenBank/DDBJ whole genome shotgun (WGS) entry which is preliminary data.</text>
</comment>
<dbReference type="Pfam" id="PF13560">
    <property type="entry name" value="HTH_31"/>
    <property type="match status" value="1"/>
</dbReference>
<dbReference type="Proteomes" id="UP000233766">
    <property type="component" value="Unassembled WGS sequence"/>
</dbReference>